<name>A0A3P7Q191_DRAME</name>
<dbReference type="Proteomes" id="UP000274756">
    <property type="component" value="Unassembled WGS sequence"/>
</dbReference>
<accession>A0A3P7Q191</accession>
<gene>
    <name evidence="2" type="ORF">DME_LOCUS7136</name>
</gene>
<keyword evidence="3" id="KW-1185">Reference proteome</keyword>
<evidence type="ECO:0000313" key="2">
    <source>
        <dbReference type="EMBL" id="VDN57163.1"/>
    </source>
</evidence>
<dbReference type="OrthoDB" id="5849570at2759"/>
<evidence type="ECO:0000256" key="1">
    <source>
        <dbReference type="SAM" id="MobiDB-lite"/>
    </source>
</evidence>
<feature type="compositionally biased region" description="Basic and acidic residues" evidence="1">
    <location>
        <begin position="111"/>
        <end position="123"/>
    </location>
</feature>
<proteinExistence type="predicted"/>
<protein>
    <submittedName>
        <fullName evidence="2">Uncharacterized protein</fullName>
    </submittedName>
</protein>
<organism evidence="2 3">
    <name type="scientific">Dracunculus medinensis</name>
    <name type="common">Guinea worm</name>
    <dbReference type="NCBI Taxonomy" id="318479"/>
    <lineage>
        <taxon>Eukaryota</taxon>
        <taxon>Metazoa</taxon>
        <taxon>Ecdysozoa</taxon>
        <taxon>Nematoda</taxon>
        <taxon>Chromadorea</taxon>
        <taxon>Rhabditida</taxon>
        <taxon>Spirurina</taxon>
        <taxon>Dracunculoidea</taxon>
        <taxon>Dracunculidae</taxon>
        <taxon>Dracunculus</taxon>
    </lineage>
</organism>
<sequence length="372" mass="43201">MLDADLKILFANAFYRSKPISASESNLKDPSFSNYCKNDERLKVVIWPPPPPPTSSLLSGNNVCIRRKNIMDPERINEYKRQKEIEMEAIRRKERETMRLLQKQMQTSQIYRKERSGDKVESPFRNDNLLVKDAQFYGSNSDYRTINTSNIKNEPNPQVRVFETRPISAFSEDLSSQELMYSPSSQTWKRTYVVDTQSPIAKNEIISSRELLERERFDVDLLKLREAFIVKPELELEIHRTGRKWKPPPDPPYIWSTSRLSYNTDLEMLSSNTPIPVSSELSESEEYRWEPYKTDSNYKYERKDFVPDDVYLGPGSLDDVAKRQVKYLIPPSPDGTHRPKALFRGPRSTPSGGFCPRAPNSIKVSEKRLTDS</sequence>
<dbReference type="EMBL" id="UYYG01001159">
    <property type="protein sequence ID" value="VDN57163.1"/>
    <property type="molecule type" value="Genomic_DNA"/>
</dbReference>
<feature type="region of interest" description="Disordered" evidence="1">
    <location>
        <begin position="103"/>
        <end position="123"/>
    </location>
</feature>
<reference evidence="2 3" key="1">
    <citation type="submission" date="2018-11" db="EMBL/GenBank/DDBJ databases">
        <authorList>
            <consortium name="Pathogen Informatics"/>
        </authorList>
    </citation>
    <scope>NUCLEOTIDE SEQUENCE [LARGE SCALE GENOMIC DNA]</scope>
</reference>
<evidence type="ECO:0000313" key="3">
    <source>
        <dbReference type="Proteomes" id="UP000274756"/>
    </source>
</evidence>
<feature type="region of interest" description="Disordered" evidence="1">
    <location>
        <begin position="329"/>
        <end position="372"/>
    </location>
</feature>
<dbReference type="AlphaFoldDB" id="A0A3P7Q191"/>